<gene>
    <name evidence="1" type="ORF">TKK_014714</name>
</gene>
<evidence type="ECO:0000313" key="2">
    <source>
        <dbReference type="Proteomes" id="UP001627154"/>
    </source>
</evidence>
<dbReference type="EMBL" id="JBJJXI010000117">
    <property type="protein sequence ID" value="KAL3390571.1"/>
    <property type="molecule type" value="Genomic_DNA"/>
</dbReference>
<dbReference type="Proteomes" id="UP001627154">
    <property type="component" value="Unassembled WGS sequence"/>
</dbReference>
<name>A0ABD2WCB3_9HYME</name>
<protein>
    <submittedName>
        <fullName evidence="1">Uncharacterized protein</fullName>
    </submittedName>
</protein>
<evidence type="ECO:0000313" key="1">
    <source>
        <dbReference type="EMBL" id="KAL3390571.1"/>
    </source>
</evidence>
<accession>A0ABD2WCB3</accession>
<dbReference type="AlphaFoldDB" id="A0ABD2WCB3"/>
<reference evidence="1 2" key="1">
    <citation type="journal article" date="2024" name="bioRxiv">
        <title>A reference genome for Trichogramma kaykai: A tiny desert-dwelling parasitoid wasp with competing sex-ratio distorters.</title>
        <authorList>
            <person name="Culotta J."/>
            <person name="Lindsey A.R."/>
        </authorList>
    </citation>
    <scope>NUCLEOTIDE SEQUENCE [LARGE SCALE GENOMIC DNA]</scope>
    <source>
        <strain evidence="1 2">KSX58</strain>
    </source>
</reference>
<comment type="caution">
    <text evidence="1">The sequence shown here is derived from an EMBL/GenBank/DDBJ whole genome shotgun (WGS) entry which is preliminary data.</text>
</comment>
<keyword evidence="2" id="KW-1185">Reference proteome</keyword>
<proteinExistence type="predicted"/>
<sequence>MGTSVRPQIIHCVTHVNFTDSDPARATTKICMILRKKKMVFGICHVLHSGGSNRTSSFTIYSKGEKEFSFSFSFGEQRIWSAPGASPRSNGAISTSVPATVIPQFF</sequence>
<organism evidence="1 2">
    <name type="scientific">Trichogramma kaykai</name>
    <dbReference type="NCBI Taxonomy" id="54128"/>
    <lineage>
        <taxon>Eukaryota</taxon>
        <taxon>Metazoa</taxon>
        <taxon>Ecdysozoa</taxon>
        <taxon>Arthropoda</taxon>
        <taxon>Hexapoda</taxon>
        <taxon>Insecta</taxon>
        <taxon>Pterygota</taxon>
        <taxon>Neoptera</taxon>
        <taxon>Endopterygota</taxon>
        <taxon>Hymenoptera</taxon>
        <taxon>Apocrita</taxon>
        <taxon>Proctotrupomorpha</taxon>
        <taxon>Chalcidoidea</taxon>
        <taxon>Trichogrammatidae</taxon>
        <taxon>Trichogramma</taxon>
    </lineage>
</organism>